<accession>A0A426ZAV7</accession>
<evidence type="ECO:0000313" key="2">
    <source>
        <dbReference type="Proteomes" id="UP000287651"/>
    </source>
</evidence>
<name>A0A426ZAV7_ENSVE</name>
<feature type="non-terminal residue" evidence="1">
    <location>
        <position position="1"/>
    </location>
</feature>
<organism evidence="1 2">
    <name type="scientific">Ensete ventricosum</name>
    <name type="common">Abyssinian banana</name>
    <name type="synonym">Musa ensete</name>
    <dbReference type="NCBI Taxonomy" id="4639"/>
    <lineage>
        <taxon>Eukaryota</taxon>
        <taxon>Viridiplantae</taxon>
        <taxon>Streptophyta</taxon>
        <taxon>Embryophyta</taxon>
        <taxon>Tracheophyta</taxon>
        <taxon>Spermatophyta</taxon>
        <taxon>Magnoliopsida</taxon>
        <taxon>Liliopsida</taxon>
        <taxon>Zingiberales</taxon>
        <taxon>Musaceae</taxon>
        <taxon>Ensete</taxon>
    </lineage>
</organism>
<dbReference type="AlphaFoldDB" id="A0A426ZAV7"/>
<evidence type="ECO:0000313" key="1">
    <source>
        <dbReference type="EMBL" id="RRT61118.1"/>
    </source>
</evidence>
<protein>
    <submittedName>
        <fullName evidence="1">Uncharacterized protein</fullName>
    </submittedName>
</protein>
<comment type="caution">
    <text evidence="1">The sequence shown here is derived from an EMBL/GenBank/DDBJ whole genome shotgun (WGS) entry which is preliminary data.</text>
</comment>
<proteinExistence type="predicted"/>
<dbReference type="Proteomes" id="UP000287651">
    <property type="component" value="Unassembled WGS sequence"/>
</dbReference>
<sequence length="216" mass="23959">SDLYAYTGFCRFSCRSNYFIPPKYELHAPLLRERPYDTFPSGFSLSTDALEAGLRGVKDMNKAWLAEAGLSPPPWGSIGNRSASVVAIGSTAEKGASVDEGSSLRKLLRSGASQVWIEGPLSGEYLWGAVHPVLAKQVYECSSKELMNKAGKSAIWLVRSQHERILALRATNKELKHSAIQDLVVAVELHAKELEEDINKAWAELESLKDRRRELE</sequence>
<gene>
    <name evidence="1" type="ORF">B296_00030543</name>
</gene>
<dbReference type="EMBL" id="AMZH03007527">
    <property type="protein sequence ID" value="RRT61118.1"/>
    <property type="molecule type" value="Genomic_DNA"/>
</dbReference>
<reference evidence="1 2" key="1">
    <citation type="journal article" date="2014" name="Agronomy (Basel)">
        <title>A Draft Genome Sequence for Ensete ventricosum, the Drought-Tolerant Tree Against Hunger.</title>
        <authorList>
            <person name="Harrison J."/>
            <person name="Moore K.A."/>
            <person name="Paszkiewicz K."/>
            <person name="Jones T."/>
            <person name="Grant M."/>
            <person name="Ambacheew D."/>
            <person name="Muzemil S."/>
            <person name="Studholme D.J."/>
        </authorList>
    </citation>
    <scope>NUCLEOTIDE SEQUENCE [LARGE SCALE GENOMIC DNA]</scope>
</reference>